<dbReference type="PROSITE" id="PS50920">
    <property type="entry name" value="SOLCAR"/>
    <property type="match status" value="3"/>
</dbReference>
<dbReference type="eggNOG" id="KOG0758">
    <property type="taxonomic scope" value="Eukaryota"/>
</dbReference>
<dbReference type="GeneID" id="25566920"/>
<evidence type="ECO:0000256" key="10">
    <source>
        <dbReference type="RuleBase" id="RU000488"/>
    </source>
</evidence>
<evidence type="ECO:0000256" key="9">
    <source>
        <dbReference type="PROSITE-ProRule" id="PRU00282"/>
    </source>
</evidence>
<evidence type="ECO:0000256" key="5">
    <source>
        <dbReference type="ARBA" id="ARBA00022737"/>
    </source>
</evidence>
<evidence type="ECO:0000256" key="1">
    <source>
        <dbReference type="ARBA" id="ARBA00004225"/>
    </source>
</evidence>
<protein>
    <submittedName>
        <fullName evidence="11">Substrate carrier family protein G</fullName>
    </submittedName>
</protein>
<dbReference type="AlphaFoldDB" id="A0A0L0DIJ7"/>
<dbReference type="GO" id="GO:0031966">
    <property type="term" value="C:mitochondrial membrane"/>
    <property type="evidence" value="ECO:0007669"/>
    <property type="project" value="UniProtKB-SubCell"/>
</dbReference>
<evidence type="ECO:0000313" key="11">
    <source>
        <dbReference type="EMBL" id="KNC51926.1"/>
    </source>
</evidence>
<gene>
    <name evidence="11" type="ORF">AMSG_08166</name>
</gene>
<evidence type="ECO:0000256" key="2">
    <source>
        <dbReference type="ARBA" id="ARBA00006375"/>
    </source>
</evidence>
<keyword evidence="5" id="KW-0677">Repeat</keyword>
<keyword evidence="3 10" id="KW-0813">Transport</keyword>
<proteinExistence type="inferred from homology"/>
<evidence type="ECO:0000256" key="4">
    <source>
        <dbReference type="ARBA" id="ARBA00022692"/>
    </source>
</evidence>
<feature type="repeat" description="Solcar" evidence="9">
    <location>
        <begin position="254"/>
        <end position="343"/>
    </location>
</feature>
<dbReference type="RefSeq" id="XP_013755522.1">
    <property type="nucleotide sequence ID" value="XM_013900068.1"/>
</dbReference>
<keyword evidence="12" id="KW-1185">Reference proteome</keyword>
<organism evidence="11 12">
    <name type="scientific">Thecamonas trahens ATCC 50062</name>
    <dbReference type="NCBI Taxonomy" id="461836"/>
    <lineage>
        <taxon>Eukaryota</taxon>
        <taxon>Apusozoa</taxon>
        <taxon>Apusomonadida</taxon>
        <taxon>Apusomonadidae</taxon>
        <taxon>Thecamonas</taxon>
    </lineage>
</organism>
<keyword evidence="7" id="KW-0496">Mitochondrion</keyword>
<comment type="similarity">
    <text evidence="2 10">Belongs to the mitochondrial carrier (TC 2.A.29) family.</text>
</comment>
<keyword evidence="4 9" id="KW-0812">Transmembrane</keyword>
<dbReference type="InterPro" id="IPR023395">
    <property type="entry name" value="MCP_dom_sf"/>
</dbReference>
<dbReference type="EMBL" id="GL349471">
    <property type="protein sequence ID" value="KNC51926.1"/>
    <property type="molecule type" value="Genomic_DNA"/>
</dbReference>
<evidence type="ECO:0000256" key="3">
    <source>
        <dbReference type="ARBA" id="ARBA00022448"/>
    </source>
</evidence>
<dbReference type="GO" id="GO:0022857">
    <property type="term" value="F:transmembrane transporter activity"/>
    <property type="evidence" value="ECO:0007669"/>
    <property type="project" value="TreeGrafter"/>
</dbReference>
<sequence>MGGEAGGGQLMRAWVASHAEAQGVVPMLINGGSGLVGEAVEYAAEVPEALAESAGDAWKDIVAGCAGGLLEAISCHPLDTAKVTIQAAEGEAGMVETLRTLVREEGVRGLYKGVQSPIAGLAVINSMLFGLYGMTKDLVRPADTPDHARLSLERIAIAGALTGIPLTPVESVIDLVKIQLQVQSATRREFTGYFDAVSQLLRTQPRSLLRGMFATLVRDVPANATYFLSYEAIKRPLLTAEEAVNDLLPSGAPLPAWKILTAGAGSGVLFWFVAMPMDVVKSVIQAESIVPERQKYKTYGDAVRGIYAKFGWRGFFRGFVPCMIRAAPSNAACFLGYEYARKALDWLTAPVS</sequence>
<dbReference type="PANTHER" id="PTHR45624">
    <property type="entry name" value="MITOCHONDRIAL BASIC AMINO ACIDS TRANSPORTER-RELATED"/>
    <property type="match status" value="1"/>
</dbReference>
<keyword evidence="6" id="KW-1133">Transmembrane helix</keyword>
<dbReference type="OMA" id="VWFLAFE"/>
<accession>A0A0L0DIJ7</accession>
<dbReference type="SUPFAM" id="SSF103506">
    <property type="entry name" value="Mitochondrial carrier"/>
    <property type="match status" value="1"/>
</dbReference>
<keyword evidence="8 9" id="KW-0472">Membrane</keyword>
<feature type="repeat" description="Solcar" evidence="9">
    <location>
        <begin position="55"/>
        <end position="138"/>
    </location>
</feature>
<evidence type="ECO:0000256" key="8">
    <source>
        <dbReference type="ARBA" id="ARBA00023136"/>
    </source>
</evidence>
<evidence type="ECO:0000256" key="6">
    <source>
        <dbReference type="ARBA" id="ARBA00022989"/>
    </source>
</evidence>
<comment type="subcellular location">
    <subcellularLocation>
        <location evidence="1">Mitochondrion membrane</location>
        <topology evidence="1">Multi-pass membrane protein</topology>
    </subcellularLocation>
</comment>
<evidence type="ECO:0000313" key="12">
    <source>
        <dbReference type="Proteomes" id="UP000054408"/>
    </source>
</evidence>
<dbReference type="Proteomes" id="UP000054408">
    <property type="component" value="Unassembled WGS sequence"/>
</dbReference>
<dbReference type="STRING" id="461836.A0A0L0DIJ7"/>
<evidence type="ECO:0000256" key="7">
    <source>
        <dbReference type="ARBA" id="ARBA00023128"/>
    </source>
</evidence>
<dbReference type="Pfam" id="PF00153">
    <property type="entry name" value="Mito_carr"/>
    <property type="match status" value="3"/>
</dbReference>
<dbReference type="Gene3D" id="1.50.40.10">
    <property type="entry name" value="Mitochondrial carrier domain"/>
    <property type="match status" value="1"/>
</dbReference>
<dbReference type="OrthoDB" id="14252at2759"/>
<feature type="repeat" description="Solcar" evidence="9">
    <location>
        <begin position="146"/>
        <end position="236"/>
    </location>
</feature>
<name>A0A0L0DIJ7_THETB</name>
<dbReference type="InterPro" id="IPR050567">
    <property type="entry name" value="Mitochondrial_Carrier"/>
</dbReference>
<reference evidence="11 12" key="1">
    <citation type="submission" date="2010-05" db="EMBL/GenBank/DDBJ databases">
        <title>The Genome Sequence of Thecamonas trahens ATCC 50062.</title>
        <authorList>
            <consortium name="The Broad Institute Genome Sequencing Platform"/>
            <person name="Russ C."/>
            <person name="Cuomo C."/>
            <person name="Shea T."/>
            <person name="Young S.K."/>
            <person name="Zeng Q."/>
            <person name="Koehrsen M."/>
            <person name="Haas B."/>
            <person name="Borodovsky M."/>
            <person name="Guigo R."/>
            <person name="Alvarado L."/>
            <person name="Berlin A."/>
            <person name="Bochicchio J."/>
            <person name="Borenstein D."/>
            <person name="Chapman S."/>
            <person name="Chen Z."/>
            <person name="Freedman E."/>
            <person name="Gellesch M."/>
            <person name="Goldberg J."/>
            <person name="Griggs A."/>
            <person name="Gujja S."/>
            <person name="Heilman E."/>
            <person name="Heiman D."/>
            <person name="Hepburn T."/>
            <person name="Howarth C."/>
            <person name="Jen D."/>
            <person name="Larson L."/>
            <person name="Mehta T."/>
            <person name="Park D."/>
            <person name="Pearson M."/>
            <person name="Roberts A."/>
            <person name="Saif S."/>
            <person name="Shenoy N."/>
            <person name="Sisk P."/>
            <person name="Stolte C."/>
            <person name="Sykes S."/>
            <person name="Thomson T."/>
            <person name="Walk T."/>
            <person name="White J."/>
            <person name="Yandava C."/>
            <person name="Burger G."/>
            <person name="Gray M.W."/>
            <person name="Holland P.W.H."/>
            <person name="King N."/>
            <person name="Lang F.B.F."/>
            <person name="Roger A.J."/>
            <person name="Ruiz-Trillo I."/>
            <person name="Lander E."/>
            <person name="Nusbaum C."/>
        </authorList>
    </citation>
    <scope>NUCLEOTIDE SEQUENCE [LARGE SCALE GENOMIC DNA]</scope>
    <source>
        <strain evidence="11 12">ATCC 50062</strain>
    </source>
</reference>
<dbReference type="InterPro" id="IPR018108">
    <property type="entry name" value="MCP_transmembrane"/>
</dbReference>